<protein>
    <submittedName>
        <fullName evidence="6">Uncharacterized protein</fullName>
    </submittedName>
</protein>
<evidence type="ECO:0000256" key="2">
    <source>
        <dbReference type="ARBA" id="ARBA00022702"/>
    </source>
</evidence>
<dbReference type="InterPro" id="IPR008801">
    <property type="entry name" value="RALF"/>
</dbReference>
<keyword evidence="3" id="KW-0732">Signal</keyword>
<keyword evidence="2" id="KW-0372">Hormone</keyword>
<comment type="caution">
    <text evidence="6">The sequence shown here is derived from an EMBL/GenBank/DDBJ whole genome shotgun (WGS) entry which is preliminary data.</text>
</comment>
<dbReference type="PANTHER" id="PTHR33136:SF6">
    <property type="entry name" value="PROTEIN RALF-LIKE 34"/>
    <property type="match status" value="1"/>
</dbReference>
<keyword evidence="5" id="KW-0812">Transmembrane</keyword>
<keyword evidence="7" id="KW-1185">Reference proteome</keyword>
<name>A0A8T0J4T1_CERPU</name>
<proteinExistence type="inferred from homology"/>
<evidence type="ECO:0000256" key="4">
    <source>
        <dbReference type="ARBA" id="ARBA00023157"/>
    </source>
</evidence>
<dbReference type="EMBL" id="CM026421">
    <property type="protein sequence ID" value="KAG0590920.1"/>
    <property type="molecule type" value="Genomic_DNA"/>
</dbReference>
<dbReference type="Proteomes" id="UP000822688">
    <property type="component" value="Chromosome 1"/>
</dbReference>
<evidence type="ECO:0000256" key="3">
    <source>
        <dbReference type="ARBA" id="ARBA00022729"/>
    </source>
</evidence>
<gene>
    <name evidence="6" type="ORF">KC19_1G135800</name>
</gene>
<dbReference type="OrthoDB" id="1613518at2759"/>
<keyword evidence="4" id="KW-1015">Disulfide bond</keyword>
<evidence type="ECO:0000313" key="6">
    <source>
        <dbReference type="EMBL" id="KAG0590920.1"/>
    </source>
</evidence>
<evidence type="ECO:0000256" key="1">
    <source>
        <dbReference type="ARBA" id="ARBA00009178"/>
    </source>
</evidence>
<keyword evidence="5" id="KW-0472">Membrane</keyword>
<accession>A0A8T0J4T1</accession>
<dbReference type="AlphaFoldDB" id="A0A8T0J4T1"/>
<feature type="transmembrane region" description="Helical" evidence="5">
    <location>
        <begin position="6"/>
        <end position="23"/>
    </location>
</feature>
<comment type="similarity">
    <text evidence="1">Belongs to the plant rapid alkalinization factor (RALF) family.</text>
</comment>
<sequence length="108" mass="11297">MATSSIRTAVVMMVVLFMGMLVVSTQGQIAMAPAPTPEAFFPGMAPFESPTFNPTGAPTFISYAALSANRAPCPSGTGRSYYTPGCTAQPSATPYSRGCYQITRCARG</sequence>
<evidence type="ECO:0000313" key="7">
    <source>
        <dbReference type="Proteomes" id="UP000822688"/>
    </source>
</evidence>
<organism evidence="6 7">
    <name type="scientific">Ceratodon purpureus</name>
    <name type="common">Fire moss</name>
    <name type="synonym">Dicranum purpureum</name>
    <dbReference type="NCBI Taxonomy" id="3225"/>
    <lineage>
        <taxon>Eukaryota</taxon>
        <taxon>Viridiplantae</taxon>
        <taxon>Streptophyta</taxon>
        <taxon>Embryophyta</taxon>
        <taxon>Bryophyta</taxon>
        <taxon>Bryophytina</taxon>
        <taxon>Bryopsida</taxon>
        <taxon>Dicranidae</taxon>
        <taxon>Pseudoditrichales</taxon>
        <taxon>Ditrichaceae</taxon>
        <taxon>Ceratodon</taxon>
    </lineage>
</organism>
<dbReference type="GO" id="GO:0005179">
    <property type="term" value="F:hormone activity"/>
    <property type="evidence" value="ECO:0007669"/>
    <property type="project" value="UniProtKB-KW"/>
</dbReference>
<keyword evidence="5" id="KW-1133">Transmembrane helix</keyword>
<reference evidence="6" key="1">
    <citation type="submission" date="2020-06" db="EMBL/GenBank/DDBJ databases">
        <title>WGS assembly of Ceratodon purpureus strain R40.</title>
        <authorList>
            <person name="Carey S.B."/>
            <person name="Jenkins J."/>
            <person name="Shu S."/>
            <person name="Lovell J.T."/>
            <person name="Sreedasyam A."/>
            <person name="Maumus F."/>
            <person name="Tiley G.P."/>
            <person name="Fernandez-Pozo N."/>
            <person name="Barry K."/>
            <person name="Chen C."/>
            <person name="Wang M."/>
            <person name="Lipzen A."/>
            <person name="Daum C."/>
            <person name="Saski C.A."/>
            <person name="Payton A.C."/>
            <person name="Mcbreen J.C."/>
            <person name="Conrad R.E."/>
            <person name="Kollar L.M."/>
            <person name="Olsson S."/>
            <person name="Huttunen S."/>
            <person name="Landis J.B."/>
            <person name="Wickett N.J."/>
            <person name="Johnson M.G."/>
            <person name="Rensing S.A."/>
            <person name="Grimwood J."/>
            <person name="Schmutz J."/>
            <person name="Mcdaniel S.F."/>
        </authorList>
    </citation>
    <scope>NUCLEOTIDE SEQUENCE</scope>
    <source>
        <strain evidence="6">R40</strain>
    </source>
</reference>
<dbReference type="PANTHER" id="PTHR33136">
    <property type="entry name" value="RAPID ALKALINIZATION FACTOR-LIKE"/>
    <property type="match status" value="1"/>
</dbReference>
<evidence type="ECO:0000256" key="5">
    <source>
        <dbReference type="SAM" id="Phobius"/>
    </source>
</evidence>
<dbReference type="Pfam" id="PF05498">
    <property type="entry name" value="RALF"/>
    <property type="match status" value="1"/>
</dbReference>